<dbReference type="PIR" id="D81618">
    <property type="entry name" value="D81618"/>
</dbReference>
<name>Q9K2E5_CHLPN</name>
<accession>Q9K2E5</accession>
<evidence type="ECO:0000313" key="1">
    <source>
        <dbReference type="EMBL" id="AAF37950.1"/>
    </source>
</evidence>
<protein>
    <submittedName>
        <fullName evidence="1">Uncharacterized protein</fullName>
    </submittedName>
</protein>
<sequence>MLTDQRKHIQMLHKHNSIEIFLSNMVVEVKLFFKTLK</sequence>
<dbReference type="AlphaFoldDB" id="Q9K2E5"/>
<evidence type="ECO:0000313" key="2">
    <source>
        <dbReference type="Proteomes" id="UP000000583"/>
    </source>
</evidence>
<dbReference type="EMBL" id="AE002161">
    <property type="protein sequence ID" value="AAF37950.1"/>
    <property type="molecule type" value="Genomic_DNA"/>
</dbReference>
<proteinExistence type="predicted"/>
<gene>
    <name evidence="1" type="ordered locus">CP_0061</name>
</gene>
<organism evidence="1 2">
    <name type="scientific">Chlamydia pneumoniae</name>
    <name type="common">Chlamydophila pneumoniae</name>
    <dbReference type="NCBI Taxonomy" id="83558"/>
    <lineage>
        <taxon>Bacteria</taxon>
        <taxon>Pseudomonadati</taxon>
        <taxon>Chlamydiota</taxon>
        <taxon>Chlamydiia</taxon>
        <taxon>Chlamydiales</taxon>
        <taxon>Chlamydiaceae</taxon>
        <taxon>Chlamydia/Chlamydophila group</taxon>
        <taxon>Chlamydia</taxon>
    </lineage>
</organism>
<dbReference type="KEGG" id="cpa:CP_0061"/>
<reference evidence="1 2" key="1">
    <citation type="journal article" date="2000" name="Nucleic Acids Res.">
        <title>Genome sequences of Chlamydia trachomatis MoPn and Chlamydia pneumoniae AR39.</title>
        <authorList>
            <person name="Read T.D."/>
            <person name="Brunham R.C."/>
            <person name="Shen C."/>
            <person name="Gill S.R."/>
            <person name="Heidelberg J.F."/>
            <person name="White O."/>
            <person name="Hickey E.K."/>
            <person name="Peterson J.D."/>
            <person name="Utterback T.R."/>
            <person name="Berry K.J."/>
            <person name="Bass S."/>
            <person name="Linher K.D."/>
            <person name="Weidman J.F."/>
            <person name="Khouri H.M."/>
            <person name="Craven B."/>
            <person name="Bowman C."/>
            <person name="Dodson R.J."/>
            <person name="Gwinn M.L."/>
            <person name="Nelson W.C."/>
            <person name="DeBoy R.T."/>
            <person name="Kolonay J.F."/>
            <person name="McClarty G."/>
            <person name="Salzberg S.L."/>
            <person name="Eisen J.A."/>
            <person name="Fraser C.M."/>
        </authorList>
    </citation>
    <scope>NUCLEOTIDE SEQUENCE [LARGE SCALE GENOMIC DNA]</scope>
    <source>
        <strain evidence="1 2">AR39</strain>
    </source>
</reference>
<dbReference type="Proteomes" id="UP000000583">
    <property type="component" value="Chromosome"/>
</dbReference>